<keyword evidence="5" id="KW-0690">Ribosome biogenesis</keyword>
<dbReference type="GO" id="GO:0000956">
    <property type="term" value="P:nuclear-transcribed mRNA catabolic process"/>
    <property type="evidence" value="ECO:0007669"/>
    <property type="project" value="TreeGrafter"/>
</dbReference>
<dbReference type="GO" id="GO:0000027">
    <property type="term" value="P:ribosomal large subunit assembly"/>
    <property type="evidence" value="ECO:0007669"/>
    <property type="project" value="InterPro"/>
</dbReference>
<dbReference type="GO" id="GO:0030687">
    <property type="term" value="C:preribosome, large subunit precursor"/>
    <property type="evidence" value="ECO:0007669"/>
    <property type="project" value="TreeGrafter"/>
</dbReference>
<sequence>MPKSKREKIVSLTKTKKRGTLEHKKELIEEIKEAVEEFSSLILFDLSDSRSTHIRELRTHFNDCRIFMSKNKVMIRALGKSPEDECGENLHIVSSHIVDLCGLLFTNRPKDEIVKALNDFKITDFARSGEKCTETVVIPAGIVPEMPHSLEERLLSLNLPIEVKDGGINFRYEHVVAKKGDTLTPEQAKILKHFSKQLSEFHVNLKCYWSKGDFQDLREN</sequence>
<evidence type="ECO:0000313" key="8">
    <source>
        <dbReference type="Proteomes" id="UP001431209"/>
    </source>
</evidence>
<dbReference type="CDD" id="cd05796">
    <property type="entry name" value="Ribosomal_P0_like"/>
    <property type="match status" value="1"/>
</dbReference>
<dbReference type="GO" id="GO:0005730">
    <property type="term" value="C:nucleolus"/>
    <property type="evidence" value="ECO:0007669"/>
    <property type="project" value="UniProtKB-SubCell"/>
</dbReference>
<feature type="domain" description="Large ribosomal subunit protein uL10-like insertion" evidence="6">
    <location>
        <begin position="126"/>
        <end position="194"/>
    </location>
</feature>
<dbReference type="AlphaFoldDB" id="A0AAW2YYC7"/>
<keyword evidence="4 5" id="KW-0539">Nucleus</keyword>
<reference evidence="7 8" key="1">
    <citation type="submission" date="2024-03" db="EMBL/GenBank/DDBJ databases">
        <title>The Acrasis kona genome and developmental transcriptomes reveal deep origins of eukaryotic multicellular pathways.</title>
        <authorList>
            <person name="Sheikh S."/>
            <person name="Fu C.-J."/>
            <person name="Brown M.W."/>
            <person name="Baldauf S.L."/>
        </authorList>
    </citation>
    <scope>NUCLEOTIDE SEQUENCE [LARGE SCALE GENOMIC DNA]</scope>
    <source>
        <strain evidence="7 8">ATCC MYA-3509</strain>
    </source>
</reference>
<dbReference type="Gene3D" id="3.90.105.20">
    <property type="match status" value="1"/>
</dbReference>
<protein>
    <recommendedName>
        <fullName evidence="5">Ribosome assembly factor mrt4</fullName>
    </recommendedName>
</protein>
<dbReference type="PANTHER" id="PTHR45841:SF1">
    <property type="entry name" value="MRNA TURNOVER PROTEIN 4 HOMOLOG"/>
    <property type="match status" value="1"/>
</dbReference>
<dbReference type="InterPro" id="IPR051742">
    <property type="entry name" value="Ribosome_Assembly_uL10"/>
</dbReference>
<evidence type="ECO:0000313" key="7">
    <source>
        <dbReference type="EMBL" id="KAL0481282.1"/>
    </source>
</evidence>
<evidence type="ECO:0000256" key="5">
    <source>
        <dbReference type="RuleBase" id="RU364039"/>
    </source>
</evidence>
<name>A0AAW2YYC7_9EUKA</name>
<dbReference type="PANTHER" id="PTHR45841">
    <property type="entry name" value="MRNA TURNOVER PROTEIN 4 MRTO4"/>
    <property type="match status" value="1"/>
</dbReference>
<dbReference type="Proteomes" id="UP001431209">
    <property type="component" value="Unassembled WGS sequence"/>
</dbReference>
<dbReference type="GO" id="GO:0003723">
    <property type="term" value="F:RNA binding"/>
    <property type="evidence" value="ECO:0007669"/>
    <property type="project" value="TreeGrafter"/>
</dbReference>
<dbReference type="Pfam" id="PF00466">
    <property type="entry name" value="Ribosomal_L10"/>
    <property type="match status" value="1"/>
</dbReference>
<dbReference type="EMBL" id="JAOPGA020000744">
    <property type="protein sequence ID" value="KAL0481282.1"/>
    <property type="molecule type" value="Genomic_DNA"/>
</dbReference>
<dbReference type="InterPro" id="IPR043141">
    <property type="entry name" value="Ribosomal_uL10-like_sf"/>
</dbReference>
<keyword evidence="8" id="KW-1185">Reference proteome</keyword>
<comment type="similarity">
    <text evidence="2 5">Belongs to the universal ribosomal protein uL10 family.</text>
</comment>
<comment type="subunit">
    <text evidence="5">Associates with the pre-60S ribosomal particle.</text>
</comment>
<dbReference type="Gene3D" id="3.30.70.1730">
    <property type="match status" value="1"/>
</dbReference>
<dbReference type="SUPFAM" id="SSF160369">
    <property type="entry name" value="Ribosomal protein L10-like"/>
    <property type="match status" value="1"/>
</dbReference>
<gene>
    <name evidence="7" type="ORF">AKO1_012782</name>
</gene>
<dbReference type="InterPro" id="IPR001790">
    <property type="entry name" value="Ribosomal_uL10"/>
</dbReference>
<comment type="function">
    <text evidence="1 5">Component of the ribosome assembly machinery. Nuclear paralog of the ribosomal protein P0, it binds pre-60S subunits at an early stage of assembly in the nucleolus, and is replaced by P0 in cytoplasmic pre-60S subunits and mature 80S ribosomes.</text>
</comment>
<evidence type="ECO:0000256" key="4">
    <source>
        <dbReference type="ARBA" id="ARBA00023242"/>
    </source>
</evidence>
<accession>A0AAW2YYC7</accession>
<evidence type="ECO:0000256" key="3">
    <source>
        <dbReference type="ARBA" id="ARBA00022490"/>
    </source>
</evidence>
<dbReference type="InterPro" id="IPR033867">
    <property type="entry name" value="Mrt4"/>
</dbReference>
<proteinExistence type="inferred from homology"/>
<dbReference type="InterPro" id="IPR040637">
    <property type="entry name" value="Ribosomal_uL10-like_insert"/>
</dbReference>
<evidence type="ECO:0000256" key="1">
    <source>
        <dbReference type="ARBA" id="ARBA00004046"/>
    </source>
</evidence>
<organism evidence="7 8">
    <name type="scientific">Acrasis kona</name>
    <dbReference type="NCBI Taxonomy" id="1008807"/>
    <lineage>
        <taxon>Eukaryota</taxon>
        <taxon>Discoba</taxon>
        <taxon>Heterolobosea</taxon>
        <taxon>Tetramitia</taxon>
        <taxon>Eutetramitia</taxon>
        <taxon>Acrasidae</taxon>
        <taxon>Acrasis</taxon>
    </lineage>
</organism>
<comment type="caution">
    <text evidence="7">The sequence shown here is derived from an EMBL/GenBank/DDBJ whole genome shotgun (WGS) entry which is preliminary data.</text>
</comment>
<evidence type="ECO:0000259" key="6">
    <source>
        <dbReference type="Pfam" id="PF17777"/>
    </source>
</evidence>
<keyword evidence="3 5" id="KW-0963">Cytoplasm</keyword>
<dbReference type="GO" id="GO:0006364">
    <property type="term" value="P:rRNA processing"/>
    <property type="evidence" value="ECO:0007669"/>
    <property type="project" value="TreeGrafter"/>
</dbReference>
<comment type="subcellular location">
    <subcellularLocation>
        <location evidence="5">Cytoplasm</location>
    </subcellularLocation>
    <subcellularLocation>
        <location evidence="5">Nucleus</location>
        <location evidence="5">Nucleolus</location>
    </subcellularLocation>
</comment>
<dbReference type="InterPro" id="IPR043164">
    <property type="entry name" value="Ribosomal_uL10-like_insert_sf"/>
</dbReference>
<dbReference type="Pfam" id="PF17777">
    <property type="entry name" value="RL10P_insert"/>
    <property type="match status" value="1"/>
</dbReference>
<dbReference type="GO" id="GO:0005737">
    <property type="term" value="C:cytoplasm"/>
    <property type="evidence" value="ECO:0007669"/>
    <property type="project" value="UniProtKB-SubCell"/>
</dbReference>
<evidence type="ECO:0000256" key="2">
    <source>
        <dbReference type="ARBA" id="ARBA00008889"/>
    </source>
</evidence>